<dbReference type="GO" id="GO:0030490">
    <property type="term" value="P:maturation of SSU-rRNA"/>
    <property type="evidence" value="ECO:0007669"/>
    <property type="project" value="InterPro"/>
</dbReference>
<evidence type="ECO:0000256" key="1">
    <source>
        <dbReference type="SAM" id="MobiDB-lite"/>
    </source>
</evidence>
<keyword evidence="3" id="KW-1185">Reference proteome</keyword>
<name>A0A0M0J688_9EUKA</name>
<dbReference type="GO" id="GO:0005730">
    <property type="term" value="C:nucleolus"/>
    <property type="evidence" value="ECO:0007669"/>
    <property type="project" value="TreeGrafter"/>
</dbReference>
<sequence length="529" mass="54969">MGRGTITVLSAIETNAASPQMTLPRVGIGVAVCGRENIDKRAAVFMASDVTCVRSWQTPIGMQLSHAVCIHPTSGRLIGVRDQTVLFGWAADSPVLADGSAAIFNASLTAQIASVPRPEGVAKTTRALWASLLPLPHGQAAPIALLATWRSRTATEAQTEAAVLASLLEGKHTPSSFETALASFLGGLSADLSAESNATSVAFRPVRHASFAEGDAAAEEEAGDAGAQQRGRGGTKRSAELGTKRSAPETPSSAPSAFEASCTDLLLPALCERRALAPLLLFLHHTSAVTEEHLVRILELALRERQAAAAAAKDALARQAALAVAPKPKPRIVPFGARAPTEEVASASAARAAAQAVAAAEAEARGWDQLLDRLIGAPRNDVFLLQALRSLPLDDTVSLLQRLLTLLSRYFAPLATEGGVGAVPSSRALAASRSLSAGSAAAASGAPSLSQIVGWLNVLIDAHFSRLLIHAPCHGLLHSLNGLARRHVKACSSLKGLKGYLMQATESAPGGNGRTRPVPQYSQELLEGL</sequence>
<evidence type="ECO:0000313" key="2">
    <source>
        <dbReference type="EMBL" id="KOO22116.1"/>
    </source>
</evidence>
<dbReference type="AlphaFoldDB" id="A0A0M0J688"/>
<proteinExistence type="predicted"/>
<dbReference type="InterPro" id="IPR042859">
    <property type="entry name" value="NOL11"/>
</dbReference>
<dbReference type="PANTHER" id="PTHR15633">
    <property type="entry name" value="NUCLEOLAR PROTEIN 11"/>
    <property type="match status" value="1"/>
</dbReference>
<dbReference type="EMBL" id="JWZX01003309">
    <property type="protein sequence ID" value="KOO22116.1"/>
    <property type="molecule type" value="Genomic_DNA"/>
</dbReference>
<organism evidence="2 3">
    <name type="scientific">Chrysochromulina tobinii</name>
    <dbReference type="NCBI Taxonomy" id="1460289"/>
    <lineage>
        <taxon>Eukaryota</taxon>
        <taxon>Haptista</taxon>
        <taxon>Haptophyta</taxon>
        <taxon>Prymnesiophyceae</taxon>
        <taxon>Prymnesiales</taxon>
        <taxon>Chrysochromulinaceae</taxon>
        <taxon>Chrysochromulina</taxon>
    </lineage>
</organism>
<dbReference type="Proteomes" id="UP000037460">
    <property type="component" value="Unassembled WGS sequence"/>
</dbReference>
<feature type="compositionally biased region" description="Basic and acidic residues" evidence="1">
    <location>
        <begin position="237"/>
        <end position="247"/>
    </location>
</feature>
<evidence type="ECO:0000313" key="3">
    <source>
        <dbReference type="Proteomes" id="UP000037460"/>
    </source>
</evidence>
<feature type="compositionally biased region" description="Low complexity" evidence="1">
    <location>
        <begin position="248"/>
        <end position="257"/>
    </location>
</feature>
<comment type="caution">
    <text evidence="2">The sequence shown here is derived from an EMBL/GenBank/DDBJ whole genome shotgun (WGS) entry which is preliminary data.</text>
</comment>
<reference evidence="3" key="1">
    <citation type="journal article" date="2015" name="PLoS Genet.">
        <title>Genome Sequence and Transcriptome Analyses of Chrysochromulina tobin: Metabolic Tools for Enhanced Algal Fitness in the Prominent Order Prymnesiales (Haptophyceae).</title>
        <authorList>
            <person name="Hovde B.T."/>
            <person name="Deodato C.R."/>
            <person name="Hunsperger H.M."/>
            <person name="Ryken S.A."/>
            <person name="Yost W."/>
            <person name="Jha R.K."/>
            <person name="Patterson J."/>
            <person name="Monnat R.J. Jr."/>
            <person name="Barlow S.B."/>
            <person name="Starkenburg S.R."/>
            <person name="Cattolico R.A."/>
        </authorList>
    </citation>
    <scope>NUCLEOTIDE SEQUENCE</scope>
    <source>
        <strain evidence="3">CCMP291</strain>
    </source>
</reference>
<feature type="region of interest" description="Disordered" evidence="1">
    <location>
        <begin position="214"/>
        <end position="257"/>
    </location>
</feature>
<accession>A0A0M0J688</accession>
<dbReference type="GO" id="GO:0003723">
    <property type="term" value="F:RNA binding"/>
    <property type="evidence" value="ECO:0007669"/>
    <property type="project" value="TreeGrafter"/>
</dbReference>
<dbReference type="OrthoDB" id="6502630at2759"/>
<dbReference type="PANTHER" id="PTHR15633:SF2">
    <property type="entry name" value="NUCLEOLAR PROTEIN 11"/>
    <property type="match status" value="1"/>
</dbReference>
<protein>
    <submittedName>
        <fullName evidence="2">Uncharacterized protein</fullName>
    </submittedName>
</protein>
<gene>
    <name evidence="2" type="ORF">Ctob_005803</name>
</gene>